<organism evidence="2 3">
    <name type="scientific">Lactovum miscens</name>
    <dbReference type="NCBI Taxonomy" id="190387"/>
    <lineage>
        <taxon>Bacteria</taxon>
        <taxon>Bacillati</taxon>
        <taxon>Bacillota</taxon>
        <taxon>Bacilli</taxon>
        <taxon>Lactobacillales</taxon>
        <taxon>Streptococcaceae</taxon>
        <taxon>Lactovum</taxon>
    </lineage>
</organism>
<protein>
    <submittedName>
        <fullName evidence="2">Membrane-bound lytic murein transglycosylase</fullName>
    </submittedName>
</protein>
<dbReference type="AlphaFoldDB" id="A0A841C7Q0"/>
<comment type="caution">
    <text evidence="2">The sequence shown here is derived from an EMBL/GenBank/DDBJ whole genome shotgun (WGS) entry which is preliminary data.</text>
</comment>
<keyword evidence="3" id="KW-1185">Reference proteome</keyword>
<reference evidence="2 3" key="1">
    <citation type="submission" date="2020-08" db="EMBL/GenBank/DDBJ databases">
        <title>Genomic Encyclopedia of Type Strains, Phase IV (KMG-IV): sequencing the most valuable type-strain genomes for metagenomic binning, comparative biology and taxonomic classification.</title>
        <authorList>
            <person name="Goeker M."/>
        </authorList>
    </citation>
    <scope>NUCLEOTIDE SEQUENCE [LARGE SCALE GENOMIC DNA]</scope>
    <source>
        <strain evidence="2 3">DSM 14925</strain>
    </source>
</reference>
<dbReference type="EMBL" id="JACHHV010000001">
    <property type="protein sequence ID" value="MBB5887270.1"/>
    <property type="molecule type" value="Genomic_DNA"/>
</dbReference>
<evidence type="ECO:0000313" key="2">
    <source>
        <dbReference type="EMBL" id="MBB5887270.1"/>
    </source>
</evidence>
<evidence type="ECO:0000256" key="1">
    <source>
        <dbReference type="SAM" id="MobiDB-lite"/>
    </source>
</evidence>
<dbReference type="Proteomes" id="UP000562464">
    <property type="component" value="Unassembled WGS sequence"/>
</dbReference>
<dbReference type="RefSeq" id="WP_183538291.1">
    <property type="nucleotide sequence ID" value="NZ_DASWOY010000024.1"/>
</dbReference>
<feature type="compositionally biased region" description="Polar residues" evidence="1">
    <location>
        <begin position="49"/>
        <end position="63"/>
    </location>
</feature>
<feature type="region of interest" description="Disordered" evidence="1">
    <location>
        <begin position="86"/>
        <end position="114"/>
    </location>
</feature>
<sequence>MPINFPLYPDDRIFSPDNRVLMNNRQIFTHSPSISDEESLTRNFGPVDLTSTPSKLPQGQRTTYNSVKRPLGSKPEEVNTFERSHRRTAIEESKERAKRAAVQPRRPKGYVYPTDRVRPTLHSKIEEKPRINEERLTEYQRRKQLNSVITSSNKVSFDEPVQPDELVQGDLFSRESTDYFKRKRESLFDRGIQ</sequence>
<name>A0A841C7Q0_9LACT</name>
<feature type="region of interest" description="Disordered" evidence="1">
    <location>
        <begin position="36"/>
        <end position="63"/>
    </location>
</feature>
<accession>A0A841C7Q0</accession>
<evidence type="ECO:0000313" key="3">
    <source>
        <dbReference type="Proteomes" id="UP000562464"/>
    </source>
</evidence>
<gene>
    <name evidence="2" type="ORF">HNQ37_000138</name>
</gene>
<proteinExistence type="predicted"/>
<feature type="compositionally biased region" description="Basic and acidic residues" evidence="1">
    <location>
        <begin position="86"/>
        <end position="95"/>
    </location>
</feature>